<feature type="domain" description="Ferrous iron transporter FeoA-like" evidence="2">
    <location>
        <begin position="1"/>
        <end position="71"/>
    </location>
</feature>
<name>A0A652ZTE1_9SPIR</name>
<evidence type="ECO:0000313" key="3">
    <source>
        <dbReference type="EMBL" id="VBB39042.1"/>
    </source>
</evidence>
<gene>
    <name evidence="3" type="ORF">TRIP_E170030</name>
</gene>
<sequence length="71" mass="7497">MMLGMLENGRQGVVTRIVGGREVRDHLLRLGVIPGVLVKKLRGGGKGPIVVEVLGSHIMLGMGIAKAVEVK</sequence>
<dbReference type="InterPro" id="IPR008988">
    <property type="entry name" value="Transcriptional_repressor_C"/>
</dbReference>
<dbReference type="InterPro" id="IPR007167">
    <property type="entry name" value="Fe-transptr_FeoA-like"/>
</dbReference>
<evidence type="ECO:0000256" key="1">
    <source>
        <dbReference type="ARBA" id="ARBA00023004"/>
    </source>
</evidence>
<dbReference type="Gene3D" id="2.30.30.90">
    <property type="match status" value="1"/>
</dbReference>
<dbReference type="InterPro" id="IPR038157">
    <property type="entry name" value="FeoA_core_dom"/>
</dbReference>
<reference evidence="3" key="1">
    <citation type="submission" date="2018-07" db="EMBL/GenBank/DDBJ databases">
        <authorList>
            <consortium name="Genoscope - CEA"/>
            <person name="William W."/>
        </authorList>
    </citation>
    <scope>NUCLEOTIDE SEQUENCE</scope>
    <source>
        <strain evidence="3">IK1</strain>
    </source>
</reference>
<evidence type="ECO:0000259" key="2">
    <source>
        <dbReference type="SMART" id="SM00899"/>
    </source>
</evidence>
<proteinExistence type="predicted"/>
<dbReference type="EMBL" id="UPXP01000009">
    <property type="protein sequence ID" value="VBB39042.1"/>
    <property type="molecule type" value="Genomic_DNA"/>
</dbReference>
<protein>
    <recommendedName>
        <fullName evidence="2">Ferrous iron transporter FeoA-like domain-containing protein</fullName>
    </recommendedName>
</protein>
<organism evidence="3">
    <name type="scientific">uncultured Spirochaetota bacterium</name>
    <dbReference type="NCBI Taxonomy" id="460511"/>
    <lineage>
        <taxon>Bacteria</taxon>
        <taxon>Pseudomonadati</taxon>
        <taxon>Spirochaetota</taxon>
        <taxon>environmental samples</taxon>
    </lineage>
</organism>
<dbReference type="GO" id="GO:0046914">
    <property type="term" value="F:transition metal ion binding"/>
    <property type="evidence" value="ECO:0007669"/>
    <property type="project" value="InterPro"/>
</dbReference>
<accession>A0A652ZTE1</accession>
<dbReference type="SUPFAM" id="SSF50037">
    <property type="entry name" value="C-terminal domain of transcriptional repressors"/>
    <property type="match status" value="1"/>
</dbReference>
<dbReference type="SMART" id="SM00899">
    <property type="entry name" value="FeoA"/>
    <property type="match status" value="1"/>
</dbReference>
<keyword evidence="1" id="KW-0408">Iron</keyword>
<dbReference type="Pfam" id="PF04023">
    <property type="entry name" value="FeoA"/>
    <property type="match status" value="1"/>
</dbReference>
<dbReference type="AlphaFoldDB" id="A0A652ZTE1"/>